<dbReference type="Pfam" id="PF13927">
    <property type="entry name" value="Ig_3"/>
    <property type="match status" value="1"/>
</dbReference>
<dbReference type="EMBL" id="JAHFZB010000046">
    <property type="protein sequence ID" value="KAK6467923.1"/>
    <property type="molecule type" value="Genomic_DNA"/>
</dbReference>
<keyword evidence="2" id="KW-0963">Cytoplasm</keyword>
<evidence type="ECO:0000256" key="1">
    <source>
        <dbReference type="ARBA" id="ARBA00004496"/>
    </source>
</evidence>
<evidence type="ECO:0000256" key="3">
    <source>
        <dbReference type="ARBA" id="ARBA00022692"/>
    </source>
</evidence>
<dbReference type="InterPro" id="IPR003599">
    <property type="entry name" value="Ig_sub"/>
</dbReference>
<protein>
    <submittedName>
        <fullName evidence="14">Junctional adhesion molecule C-like</fullName>
    </submittedName>
</protein>
<keyword evidence="4" id="KW-0732">Signal</keyword>
<feature type="region of interest" description="Disordered" evidence="11">
    <location>
        <begin position="376"/>
        <end position="422"/>
    </location>
</feature>
<dbReference type="InterPro" id="IPR013783">
    <property type="entry name" value="Ig-like_fold"/>
</dbReference>
<name>A0ABR0Y685_HUSHU</name>
<dbReference type="Gene3D" id="2.60.40.10">
    <property type="entry name" value="Immunoglobulins"/>
    <property type="match status" value="2"/>
</dbReference>
<evidence type="ECO:0000256" key="8">
    <source>
        <dbReference type="ARBA" id="ARBA00023180"/>
    </source>
</evidence>
<keyword evidence="7" id="KW-1015">Disulfide bond</keyword>
<feature type="transmembrane region" description="Helical" evidence="12">
    <location>
        <begin position="271"/>
        <end position="290"/>
    </location>
</feature>
<evidence type="ECO:0000256" key="5">
    <source>
        <dbReference type="ARBA" id="ARBA00022989"/>
    </source>
</evidence>
<dbReference type="CDD" id="cd00096">
    <property type="entry name" value="Ig"/>
    <property type="match status" value="1"/>
</dbReference>
<dbReference type="SUPFAM" id="SSF48726">
    <property type="entry name" value="Immunoglobulin"/>
    <property type="match status" value="2"/>
</dbReference>
<dbReference type="InterPro" id="IPR036179">
    <property type="entry name" value="Ig-like_dom_sf"/>
</dbReference>
<reference evidence="14 15" key="1">
    <citation type="submission" date="2021-05" db="EMBL/GenBank/DDBJ databases">
        <authorList>
            <person name="Zahm M."/>
            <person name="Klopp C."/>
            <person name="Cabau C."/>
            <person name="Kuhl H."/>
            <person name="Suciu R."/>
            <person name="Ciorpac M."/>
            <person name="Holostenco D."/>
            <person name="Gessner J."/>
            <person name="Wuertz S."/>
            <person name="Hohne C."/>
            <person name="Stock M."/>
            <person name="Gislard M."/>
            <person name="Lluch J."/>
            <person name="Milhes M."/>
            <person name="Lampietro C."/>
            <person name="Lopez Roques C."/>
            <person name="Donnadieu C."/>
            <person name="Du K."/>
            <person name="Schartl M."/>
            <person name="Guiguen Y."/>
        </authorList>
    </citation>
    <scope>NUCLEOTIDE SEQUENCE [LARGE SCALE GENOMIC DNA]</scope>
    <source>
        <strain evidence="14">Hh-F2</strain>
        <tissue evidence="14">Blood</tissue>
    </source>
</reference>
<keyword evidence="6 12" id="KW-0472">Membrane</keyword>
<keyword evidence="5 12" id="KW-1133">Transmembrane helix</keyword>
<feature type="domain" description="Ig-like" evidence="13">
    <location>
        <begin position="166"/>
        <end position="250"/>
    </location>
</feature>
<dbReference type="PROSITE" id="PS50835">
    <property type="entry name" value="IG_LIKE"/>
    <property type="match status" value="1"/>
</dbReference>
<evidence type="ECO:0000256" key="4">
    <source>
        <dbReference type="ARBA" id="ARBA00022729"/>
    </source>
</evidence>
<sequence length="422" mass="47306">MCSSAIGLAVNWVDWKRWFLLFSNRDLNPGSQFLSLLLLPLLLSLLQTASADPSQEDQFYTALNQDAVLTVNFTSNSQCDVFWRKTIKAVNSSVKMVYKHMQNMSKGDFLGPYLTRAHYYSHNNTLVLNNVTEEDKGVYEVTQECVDSTISRRMIRLSLMSPLSEPLITVSVRNTTHSMLLTLSCEVTEGTQPSYWWLKDGKPLPQDGRHFVSEQNSSLEVRNATERDCVTYTCVSRNRLGSREAQRDITANDSPACTSPGSAGSLTPAQILSIAAAVLCAAGLCIVVYCTKRHYQGKTQGQLYRPLEKSREQHGAKQPGQGKQKRISIRYARFSLYIILSVSLLRTCDVCNLQGAASAGDSVKVQYVYMDFLPNRGSSHRQTEEEDNNGYSTINPRAIQEGTDTRELNTDLEEQGESEPWH</sequence>
<evidence type="ECO:0000256" key="2">
    <source>
        <dbReference type="ARBA" id="ARBA00022490"/>
    </source>
</evidence>
<feature type="compositionally biased region" description="Acidic residues" evidence="11">
    <location>
        <begin position="410"/>
        <end position="422"/>
    </location>
</feature>
<evidence type="ECO:0000313" key="15">
    <source>
        <dbReference type="Proteomes" id="UP001369086"/>
    </source>
</evidence>
<organism evidence="14 15">
    <name type="scientific">Huso huso</name>
    <name type="common">Beluga</name>
    <name type="synonym">Acipenser huso</name>
    <dbReference type="NCBI Taxonomy" id="61971"/>
    <lineage>
        <taxon>Eukaryota</taxon>
        <taxon>Metazoa</taxon>
        <taxon>Chordata</taxon>
        <taxon>Craniata</taxon>
        <taxon>Vertebrata</taxon>
        <taxon>Euteleostomi</taxon>
        <taxon>Actinopterygii</taxon>
        <taxon>Chondrostei</taxon>
        <taxon>Acipenseriformes</taxon>
        <taxon>Acipenseridae</taxon>
        <taxon>Huso</taxon>
    </lineage>
</organism>
<keyword evidence="9" id="KW-0393">Immunoglobulin domain</keyword>
<dbReference type="PANTHER" id="PTHR44888:SF3">
    <property type="entry name" value="HEMICENTIN 2"/>
    <property type="match status" value="1"/>
</dbReference>
<dbReference type="InterPro" id="IPR052280">
    <property type="entry name" value="HEPACAM_domain"/>
</dbReference>
<keyword evidence="15" id="KW-1185">Reference proteome</keyword>
<evidence type="ECO:0000256" key="7">
    <source>
        <dbReference type="ARBA" id="ARBA00023157"/>
    </source>
</evidence>
<keyword evidence="8" id="KW-0325">Glycoprotein</keyword>
<gene>
    <name evidence="14" type="ORF">HHUSO_G34247</name>
</gene>
<dbReference type="PANTHER" id="PTHR44888">
    <property type="entry name" value="HEPACAM FAMILY MEMBER 2-RELATED"/>
    <property type="match status" value="1"/>
</dbReference>
<evidence type="ECO:0000256" key="6">
    <source>
        <dbReference type="ARBA" id="ARBA00023136"/>
    </source>
</evidence>
<evidence type="ECO:0000256" key="11">
    <source>
        <dbReference type="SAM" id="MobiDB-lite"/>
    </source>
</evidence>
<comment type="caution">
    <text evidence="14">The sequence shown here is derived from an EMBL/GenBank/DDBJ whole genome shotgun (WGS) entry which is preliminary data.</text>
</comment>
<comment type="subcellular location">
    <subcellularLocation>
        <location evidence="1">Cytoplasm</location>
    </subcellularLocation>
    <subcellularLocation>
        <location evidence="10">Endomembrane system</location>
        <topology evidence="10">Single-pass type I membrane protein</topology>
    </subcellularLocation>
</comment>
<evidence type="ECO:0000256" key="12">
    <source>
        <dbReference type="SAM" id="Phobius"/>
    </source>
</evidence>
<evidence type="ECO:0000313" key="14">
    <source>
        <dbReference type="EMBL" id="KAK6467923.1"/>
    </source>
</evidence>
<evidence type="ECO:0000256" key="10">
    <source>
        <dbReference type="ARBA" id="ARBA00046288"/>
    </source>
</evidence>
<keyword evidence="3 12" id="KW-0812">Transmembrane</keyword>
<evidence type="ECO:0000256" key="9">
    <source>
        <dbReference type="ARBA" id="ARBA00023319"/>
    </source>
</evidence>
<dbReference type="Proteomes" id="UP001369086">
    <property type="component" value="Unassembled WGS sequence"/>
</dbReference>
<dbReference type="InterPro" id="IPR007110">
    <property type="entry name" value="Ig-like_dom"/>
</dbReference>
<accession>A0ABR0Y685</accession>
<proteinExistence type="predicted"/>
<evidence type="ECO:0000259" key="13">
    <source>
        <dbReference type="PROSITE" id="PS50835"/>
    </source>
</evidence>
<dbReference type="SMART" id="SM00409">
    <property type="entry name" value="IG"/>
    <property type="match status" value="2"/>
</dbReference>